<feature type="transmembrane region" description="Helical" evidence="5">
    <location>
        <begin position="242"/>
        <end position="260"/>
    </location>
</feature>
<dbReference type="AlphaFoldDB" id="A0AAV4J423"/>
<keyword evidence="2 5" id="KW-0812">Transmembrane</keyword>
<dbReference type="Proteomes" id="UP000762676">
    <property type="component" value="Unassembled WGS sequence"/>
</dbReference>
<keyword evidence="7" id="KW-1185">Reference proteome</keyword>
<dbReference type="Gene3D" id="1.10.1450.10">
    <property type="entry name" value="Tetraspanin"/>
    <property type="match status" value="1"/>
</dbReference>
<feature type="transmembrane region" description="Helical" evidence="5">
    <location>
        <begin position="77"/>
        <end position="95"/>
    </location>
</feature>
<comment type="caution">
    <text evidence="6">The sequence shown here is derived from an EMBL/GenBank/DDBJ whole genome shotgun (WGS) entry which is preliminary data.</text>
</comment>
<evidence type="ECO:0000256" key="2">
    <source>
        <dbReference type="ARBA" id="ARBA00022692"/>
    </source>
</evidence>
<dbReference type="InterPro" id="IPR018499">
    <property type="entry name" value="Tetraspanin/Peripherin"/>
</dbReference>
<comment type="subcellular location">
    <subcellularLocation>
        <location evidence="1">Membrane</location>
        <topology evidence="1">Multi-pass membrane protein</topology>
    </subcellularLocation>
</comment>
<evidence type="ECO:0000256" key="1">
    <source>
        <dbReference type="ARBA" id="ARBA00004141"/>
    </source>
</evidence>
<name>A0AAV4J423_9GAST</name>
<gene>
    <name evidence="6" type="ORF">ElyMa_004973100</name>
</gene>
<proteinExistence type="predicted"/>
<dbReference type="SUPFAM" id="SSF48652">
    <property type="entry name" value="Tetraspanin"/>
    <property type="match status" value="1"/>
</dbReference>
<protein>
    <submittedName>
        <fullName evidence="6">Tetraspanin</fullName>
    </submittedName>
</protein>
<dbReference type="GO" id="GO:0016020">
    <property type="term" value="C:membrane"/>
    <property type="evidence" value="ECO:0007669"/>
    <property type="project" value="UniProtKB-SubCell"/>
</dbReference>
<feature type="transmembrane region" description="Helical" evidence="5">
    <location>
        <begin position="12"/>
        <end position="35"/>
    </location>
</feature>
<evidence type="ECO:0000256" key="5">
    <source>
        <dbReference type="SAM" id="Phobius"/>
    </source>
</evidence>
<dbReference type="Pfam" id="PF00335">
    <property type="entry name" value="Tetraspanin"/>
    <property type="match status" value="1"/>
</dbReference>
<evidence type="ECO:0000313" key="6">
    <source>
        <dbReference type="EMBL" id="GFS17115.1"/>
    </source>
</evidence>
<evidence type="ECO:0000256" key="3">
    <source>
        <dbReference type="ARBA" id="ARBA00022989"/>
    </source>
</evidence>
<keyword evidence="3 5" id="KW-1133">Transmembrane helix</keyword>
<feature type="transmembrane region" description="Helical" evidence="5">
    <location>
        <begin position="102"/>
        <end position="126"/>
    </location>
</feature>
<dbReference type="InterPro" id="IPR008952">
    <property type="entry name" value="Tetraspanin_EC2_sf"/>
</dbReference>
<keyword evidence="4 5" id="KW-0472">Membrane</keyword>
<accession>A0AAV4J423</accession>
<dbReference type="EMBL" id="BMAT01009969">
    <property type="protein sequence ID" value="GFS17115.1"/>
    <property type="molecule type" value="Genomic_DNA"/>
</dbReference>
<evidence type="ECO:0000313" key="7">
    <source>
        <dbReference type="Proteomes" id="UP000762676"/>
    </source>
</evidence>
<evidence type="ECO:0000256" key="4">
    <source>
        <dbReference type="ARBA" id="ARBA00023136"/>
    </source>
</evidence>
<sequence>MSSTWTRRMARTSASTCLTASLGFIIFAFFVRFSFGSYISYQLQSLPGYDTYRKVTRDPRPEYDFHLYSRINELGDFIIAVNVLYIGCMVVYVTYFSHRNPLTLPGTATVTSLLFLLEGAFANILYNPGILRDEKTVGRLQTRLHTEYKVFSTNEFSVIQDHLSIWLQCCGIVDVYDFHNVTLNLQGKTSLQVPPSCCKRHVFEEGLTAVVECMKKGDEKSTHRRGCMDAYMDWIQDVCHAYVIYIWIHLIDCVIHAALYKRKIAFANQIAADSHG</sequence>
<reference evidence="6 7" key="1">
    <citation type="journal article" date="2021" name="Elife">
        <title>Chloroplast acquisition without the gene transfer in kleptoplastic sea slugs, Plakobranchus ocellatus.</title>
        <authorList>
            <person name="Maeda T."/>
            <person name="Takahashi S."/>
            <person name="Yoshida T."/>
            <person name="Shimamura S."/>
            <person name="Takaki Y."/>
            <person name="Nagai Y."/>
            <person name="Toyoda A."/>
            <person name="Suzuki Y."/>
            <person name="Arimoto A."/>
            <person name="Ishii H."/>
            <person name="Satoh N."/>
            <person name="Nishiyama T."/>
            <person name="Hasebe M."/>
            <person name="Maruyama T."/>
            <person name="Minagawa J."/>
            <person name="Obokata J."/>
            <person name="Shigenobu S."/>
        </authorList>
    </citation>
    <scope>NUCLEOTIDE SEQUENCE [LARGE SCALE GENOMIC DNA]</scope>
</reference>
<organism evidence="6 7">
    <name type="scientific">Elysia marginata</name>
    <dbReference type="NCBI Taxonomy" id="1093978"/>
    <lineage>
        <taxon>Eukaryota</taxon>
        <taxon>Metazoa</taxon>
        <taxon>Spiralia</taxon>
        <taxon>Lophotrochozoa</taxon>
        <taxon>Mollusca</taxon>
        <taxon>Gastropoda</taxon>
        <taxon>Heterobranchia</taxon>
        <taxon>Euthyneura</taxon>
        <taxon>Panpulmonata</taxon>
        <taxon>Sacoglossa</taxon>
        <taxon>Placobranchoidea</taxon>
        <taxon>Plakobranchidae</taxon>
        <taxon>Elysia</taxon>
    </lineage>
</organism>